<reference evidence="2 3" key="1">
    <citation type="submission" date="2020-07" db="EMBL/GenBank/DDBJ databases">
        <title>Moheibacter lacus sp. nov., a member of the family Flavobacteriaceae isolated from freshwater lake sediment.</title>
        <authorList>
            <person name="Liu Y."/>
        </authorList>
    </citation>
    <scope>NUCLEOTIDE SEQUENCE [LARGE SCALE GENOMIC DNA]</scope>
    <source>
        <strain evidence="2 3">BDHS18</strain>
    </source>
</reference>
<comment type="caution">
    <text evidence="2">The sequence shown here is derived from an EMBL/GenBank/DDBJ whole genome shotgun (WGS) entry which is preliminary data.</text>
</comment>
<evidence type="ECO:0000313" key="3">
    <source>
        <dbReference type="Proteomes" id="UP000552241"/>
    </source>
</evidence>
<accession>A0A838ZIH0</accession>
<evidence type="ECO:0000313" key="2">
    <source>
        <dbReference type="EMBL" id="MBA5629048.1"/>
    </source>
</evidence>
<dbReference type="InterPro" id="IPR006640">
    <property type="entry name" value="SprT-like_domain"/>
</dbReference>
<dbReference type="Proteomes" id="UP000552241">
    <property type="component" value="Unassembled WGS sequence"/>
</dbReference>
<evidence type="ECO:0000259" key="1">
    <source>
        <dbReference type="Pfam" id="PF10263"/>
    </source>
</evidence>
<sequence>MNWKPLEKFLPEGGLDFVEIWLKDIPLKLIVKNARRTKLGDYRFDPHSKRHRITIDGTLKSDAFFFVLTHEIAHLLVQIEFGSKVKPHGEEWKSTFGKMLQDSLSIYESDLRNSIFRHALNPKASVGADKQLFQKLFLKENQLGNLVENLGENQKFRIGTRVFQRGNKRKIRYICKELKTGRMFLVNGQAIVDEIINE</sequence>
<proteinExistence type="predicted"/>
<name>A0A838ZIH0_9FLAO</name>
<feature type="domain" description="SprT-like" evidence="1">
    <location>
        <begin position="36"/>
        <end position="97"/>
    </location>
</feature>
<dbReference type="GO" id="GO:0006950">
    <property type="term" value="P:response to stress"/>
    <property type="evidence" value="ECO:0007669"/>
    <property type="project" value="UniProtKB-ARBA"/>
</dbReference>
<dbReference type="EMBL" id="JACDZE010000001">
    <property type="protein sequence ID" value="MBA5629048.1"/>
    <property type="molecule type" value="Genomic_DNA"/>
</dbReference>
<protein>
    <submittedName>
        <fullName evidence="2">SprT-like domain-containing protein</fullName>
    </submittedName>
</protein>
<keyword evidence="3" id="KW-1185">Reference proteome</keyword>
<dbReference type="Pfam" id="PF10263">
    <property type="entry name" value="SprT-like"/>
    <property type="match status" value="1"/>
</dbReference>
<organism evidence="2 3">
    <name type="scientific">Moheibacter lacus</name>
    <dbReference type="NCBI Taxonomy" id="2745851"/>
    <lineage>
        <taxon>Bacteria</taxon>
        <taxon>Pseudomonadati</taxon>
        <taxon>Bacteroidota</taxon>
        <taxon>Flavobacteriia</taxon>
        <taxon>Flavobacteriales</taxon>
        <taxon>Weeksellaceae</taxon>
        <taxon>Moheibacter</taxon>
    </lineage>
</organism>
<dbReference type="AlphaFoldDB" id="A0A838ZIH0"/>
<gene>
    <name evidence="2" type="ORF">HU137_04605</name>
</gene>
<dbReference type="RefSeq" id="WP_182042615.1">
    <property type="nucleotide sequence ID" value="NZ_JACDZE010000001.1"/>
</dbReference>